<dbReference type="SUPFAM" id="SSF51412">
    <property type="entry name" value="Inosine monophosphate dehydrogenase (IMPDH)"/>
    <property type="match status" value="1"/>
</dbReference>
<evidence type="ECO:0000256" key="2">
    <source>
        <dbReference type="ARBA" id="ARBA00022643"/>
    </source>
</evidence>
<dbReference type="PANTHER" id="PTHR32332:SF31">
    <property type="entry name" value="2-NITROPROPANE DIOXYGENASE FAMILY, PUTATIVE (AFU_ORTHOLOGUE AFUA_2G09850)-RELATED"/>
    <property type="match status" value="1"/>
</dbReference>
<dbReference type="Gene3D" id="3.20.20.70">
    <property type="entry name" value="Aldolase class I"/>
    <property type="match status" value="1"/>
</dbReference>
<reference evidence="4 5" key="1">
    <citation type="submission" date="2018-11" db="EMBL/GenBank/DDBJ databases">
        <title>Genome assembly of Steccherinum ochraceum LE-BIN_3174, the white-rot fungus of the Steccherinaceae family (The Residual Polyporoid clade, Polyporales, Basidiomycota).</title>
        <authorList>
            <person name="Fedorova T.V."/>
            <person name="Glazunova O.A."/>
            <person name="Landesman E.O."/>
            <person name="Moiseenko K.V."/>
            <person name="Psurtseva N.V."/>
            <person name="Savinova O.S."/>
            <person name="Shakhova N.V."/>
            <person name="Tyazhelova T.V."/>
            <person name="Vasina D.V."/>
        </authorList>
    </citation>
    <scope>NUCLEOTIDE SEQUENCE [LARGE SCALE GENOMIC DNA]</scope>
    <source>
        <strain evidence="4 5">LE-BIN_3174</strain>
    </source>
</reference>
<accession>A0A4R0RBC1</accession>
<evidence type="ECO:0000313" key="4">
    <source>
        <dbReference type="EMBL" id="TCD62675.1"/>
    </source>
</evidence>
<comment type="caution">
    <text evidence="4">The sequence shown here is derived from an EMBL/GenBank/DDBJ whole genome shotgun (WGS) entry which is preliminary data.</text>
</comment>
<sequence>MQPIRTRFTDRLNVKTPIVSAAMAVPGVVDIAYAVTSAGGFGFVGNATDDSAAIKKKLSDLRTKLGVPPQEPLPIGFGFLGWLLEKAADDDRIATVLEGRTTAIWFAFGKDIESYIKKVRAYEAGREHKTLVFVMVNSVAEALQATNEWKVDALVVQGNEAGGHGGADAPTMFSLVQGVIDAIPRNGPLLLAAGGISTGAQIAALLTMGVDAVALGTKFLFTPECTMPEEKRKVLVAADLHATTRSMAFDEVNRTMGWPDKVDGRAIRNAIITDEQEGLPLEKRLDMYDESAKKGEKDRLVIWAGSGAGLTNQVLPAAVVLRELHEDTVKHLKAATSLLA</sequence>
<gene>
    <name evidence="4" type="ORF">EIP91_006568</name>
</gene>
<dbReference type="AlphaFoldDB" id="A0A4R0RBC1"/>
<evidence type="ECO:0000256" key="3">
    <source>
        <dbReference type="ARBA" id="ARBA00023002"/>
    </source>
</evidence>
<dbReference type="STRING" id="92696.A0A4R0RBC1"/>
<keyword evidence="1" id="KW-0285">Flavoprotein</keyword>
<dbReference type="InterPro" id="IPR013785">
    <property type="entry name" value="Aldolase_TIM"/>
</dbReference>
<keyword evidence="5" id="KW-1185">Reference proteome</keyword>
<keyword evidence="3" id="KW-0560">Oxidoreductase</keyword>
<evidence type="ECO:0000313" key="5">
    <source>
        <dbReference type="Proteomes" id="UP000292702"/>
    </source>
</evidence>
<proteinExistence type="predicted"/>
<dbReference type="Proteomes" id="UP000292702">
    <property type="component" value="Unassembled WGS sequence"/>
</dbReference>
<dbReference type="Pfam" id="PF03060">
    <property type="entry name" value="NMO"/>
    <property type="match status" value="1"/>
</dbReference>
<name>A0A4R0RBC1_9APHY</name>
<organism evidence="4 5">
    <name type="scientific">Steccherinum ochraceum</name>
    <dbReference type="NCBI Taxonomy" id="92696"/>
    <lineage>
        <taxon>Eukaryota</taxon>
        <taxon>Fungi</taxon>
        <taxon>Dikarya</taxon>
        <taxon>Basidiomycota</taxon>
        <taxon>Agaricomycotina</taxon>
        <taxon>Agaricomycetes</taxon>
        <taxon>Polyporales</taxon>
        <taxon>Steccherinaceae</taxon>
        <taxon>Steccherinum</taxon>
    </lineage>
</organism>
<dbReference type="CDD" id="cd04730">
    <property type="entry name" value="NPD_like"/>
    <property type="match status" value="1"/>
</dbReference>
<keyword evidence="2" id="KW-0288">FMN</keyword>
<dbReference type="EMBL" id="RWJN01000353">
    <property type="protein sequence ID" value="TCD62675.1"/>
    <property type="molecule type" value="Genomic_DNA"/>
</dbReference>
<protein>
    <submittedName>
        <fullName evidence="4">Uncharacterized protein</fullName>
    </submittedName>
</protein>
<dbReference type="PANTHER" id="PTHR32332">
    <property type="entry name" value="2-NITROPROPANE DIOXYGENASE"/>
    <property type="match status" value="1"/>
</dbReference>
<dbReference type="OrthoDB" id="2349068at2759"/>
<dbReference type="GO" id="GO:0018580">
    <property type="term" value="F:nitronate monooxygenase activity"/>
    <property type="evidence" value="ECO:0007669"/>
    <property type="project" value="InterPro"/>
</dbReference>
<dbReference type="InterPro" id="IPR004136">
    <property type="entry name" value="NMO"/>
</dbReference>
<evidence type="ECO:0000256" key="1">
    <source>
        <dbReference type="ARBA" id="ARBA00022630"/>
    </source>
</evidence>